<sequence>MYLLTYNQNHCLVTIQSLEIMQNFVLLLMACLLTVRANPQVESCENRQCRGPKYSQSDCCRGHSCLSGRDPNTLVCVSFRITRIEPIVARANAYAQWFDDMERKYVGVESDEIERHPEYMNYYGQPHHEGSHEQRVVIPQLLQLNNVG</sequence>
<reference evidence="1" key="1">
    <citation type="submission" date="2015-11" db="EMBL/GenBank/DDBJ databases">
        <title>De novo transcriptome assembly of four potential Pierce s Disease insect vectors from Arizona vineyards.</title>
        <authorList>
            <person name="Tassone E.E."/>
        </authorList>
    </citation>
    <scope>NUCLEOTIDE SEQUENCE</scope>
</reference>
<protein>
    <submittedName>
        <fullName evidence="1">Uncharacterized protein</fullName>
    </submittedName>
</protein>
<dbReference type="AlphaFoldDB" id="A0A1B6HYW4"/>
<name>A0A1B6HYW4_9HEMI</name>
<organism evidence="1">
    <name type="scientific">Homalodisca liturata</name>
    <dbReference type="NCBI Taxonomy" id="320908"/>
    <lineage>
        <taxon>Eukaryota</taxon>
        <taxon>Metazoa</taxon>
        <taxon>Ecdysozoa</taxon>
        <taxon>Arthropoda</taxon>
        <taxon>Hexapoda</taxon>
        <taxon>Insecta</taxon>
        <taxon>Pterygota</taxon>
        <taxon>Neoptera</taxon>
        <taxon>Paraneoptera</taxon>
        <taxon>Hemiptera</taxon>
        <taxon>Auchenorrhyncha</taxon>
        <taxon>Membracoidea</taxon>
        <taxon>Cicadellidae</taxon>
        <taxon>Cicadellinae</taxon>
        <taxon>Proconiini</taxon>
        <taxon>Homalodisca</taxon>
    </lineage>
</organism>
<feature type="non-terminal residue" evidence="1">
    <location>
        <position position="148"/>
    </location>
</feature>
<dbReference type="EMBL" id="GECU01027854">
    <property type="protein sequence ID" value="JAS79852.1"/>
    <property type="molecule type" value="Transcribed_RNA"/>
</dbReference>
<evidence type="ECO:0000313" key="1">
    <source>
        <dbReference type="EMBL" id="JAS79852.1"/>
    </source>
</evidence>
<gene>
    <name evidence="1" type="ORF">g.20294</name>
</gene>
<proteinExistence type="predicted"/>
<accession>A0A1B6HYW4</accession>